<keyword evidence="11" id="KW-1185">Reference proteome</keyword>
<dbReference type="Pfam" id="PF00109">
    <property type="entry name" value="ketoacyl-synt"/>
    <property type="match status" value="1"/>
</dbReference>
<dbReference type="InterPro" id="IPR050091">
    <property type="entry name" value="PKS_NRPS_Biosynth_Enz"/>
</dbReference>
<dbReference type="InterPro" id="IPR057326">
    <property type="entry name" value="KR_dom"/>
</dbReference>
<dbReference type="GO" id="GO:0004312">
    <property type="term" value="F:fatty acid synthase activity"/>
    <property type="evidence" value="ECO:0007669"/>
    <property type="project" value="TreeGrafter"/>
</dbReference>
<gene>
    <name evidence="10" type="ORF">GJB61_29400</name>
</gene>
<keyword evidence="2" id="KW-0597">Phosphoprotein</keyword>
<dbReference type="Gene3D" id="3.30.70.3290">
    <property type="match status" value="1"/>
</dbReference>
<dbReference type="InterPro" id="IPR006162">
    <property type="entry name" value="Ppantetheine_attach_site"/>
</dbReference>
<keyword evidence="3" id="KW-0808">Transferase</keyword>
<dbReference type="InterPro" id="IPR014030">
    <property type="entry name" value="Ketoacyl_synth_N"/>
</dbReference>
<dbReference type="InterPro" id="IPR016036">
    <property type="entry name" value="Malonyl_transacylase_ACP-bd"/>
</dbReference>
<dbReference type="Pfam" id="PF00550">
    <property type="entry name" value="PP-binding"/>
    <property type="match status" value="1"/>
</dbReference>
<dbReference type="InterPro" id="IPR013968">
    <property type="entry name" value="PKS_KR"/>
</dbReference>
<evidence type="ECO:0000256" key="6">
    <source>
        <dbReference type="ARBA" id="ARBA00023268"/>
    </source>
</evidence>
<dbReference type="PANTHER" id="PTHR43775">
    <property type="entry name" value="FATTY ACID SYNTHASE"/>
    <property type="match status" value="1"/>
</dbReference>
<feature type="domain" description="Ketosynthase family 3 (KS3)" evidence="9">
    <location>
        <begin position="16"/>
        <end position="437"/>
    </location>
</feature>
<dbReference type="Gene3D" id="3.40.50.720">
    <property type="entry name" value="NAD(P)-binding Rossmann-like Domain"/>
    <property type="match status" value="1"/>
</dbReference>
<dbReference type="InterPro" id="IPR036291">
    <property type="entry name" value="NAD(P)-bd_dom_sf"/>
</dbReference>
<dbReference type="EMBL" id="WJXB01000019">
    <property type="protein sequence ID" value="MRN57057.1"/>
    <property type="molecule type" value="Genomic_DNA"/>
</dbReference>
<feature type="compositionally biased region" description="Basic and acidic residues" evidence="7">
    <location>
        <begin position="1469"/>
        <end position="1481"/>
    </location>
</feature>
<feature type="domain" description="Carrier" evidence="8">
    <location>
        <begin position="1384"/>
        <end position="1459"/>
    </location>
</feature>
<keyword evidence="1" id="KW-0596">Phosphopantetheine</keyword>
<dbReference type="Gene3D" id="1.10.1200.10">
    <property type="entry name" value="ACP-like"/>
    <property type="match status" value="1"/>
</dbReference>
<sequence length="1495" mass="164647">MTDTLNHAENESDRTGLEIAVIGMASRFPGADNVKIYWENLKNGVESITHFTNEELEQAGVDPDLIRSPRYVKTKGFLEKTEWFDASFFGYMPREAELMEPQIRLYHEVAYEALENAGYASESYNGLIGNYAGAAVNYFWHRLPVLSDDAQANHMAWLLNDKNFLATRVSFNLNLTGPSYTIDTACSTSLVLIDLACKGLLTGGCDIALAGGISLSLPHKKGYLYTEGMINSPDGHCRPFDADAQGTLEGDGVGIVVLKRLEDAIADGDTIHAVIKGSATNNDGARKVDYTAPSVEGQAEVIKAAHYMAEVEPESIGYIEAHGTGTAIGDPIEIEGLKVAFDTKQTGFCRIGSVKSNLGHLNTAAGVASFIKAVLTVRDGLIPPTLHYKAPNPKIDFANSPFVVNTALTSWTGATPRRAGVSSFGIGGTNAHVVLEEAPRDSSSSSTGAAQLFLLSAKTATALETMSADLAAYLLENPTLNLADAAYTLQVGRRTFVHKRAVVASNFLEMAAALTDPSKSQTFHTKESVESPVVFLFSGQGSQYVNMARGLYEQEPVFCDALDSCFKLVRPYVDFDLKERFYPSVPSEQDAMRFNQTEVAQVAIFAVEYALAQYLLSLGIRPQVMIGHSIGEFTAACLSGVMSLEDTLKLVAWRGKLMQRMAPGAMTAVQLSEEDIRPLLSDNLALAAVNGPGMCVVSGSFDAVDAFERTLQAAGHSFARLHTSHAFHSSMMEPMLAQFEQKVREITFHAPQIPYLSNVTGEEITEADVKDSRYWVGHLRNTVRFSDGIGRLLTMEKAVFIEIGAGHTLVTLLRKHPAKRFEHTILNMIRHPQDVTSDREHLLSNIGALYAAGLRLEWSHLYGEQNRRRIPLPTYPFERQYFWKHAQELLDMQKNGQEIPHHGNASKRKKLEDWFYLPAWIQNPLVEETSEEPETWLLLLDRGGLATRLEIELKLRGHEVFTAVSHDELTTHLQTVKPKKIVHAWTIDSLPNVQEAQERGFYSLLHLVKVLNSSPLDIYVLSSGLHDVAGETAVEAGKATLLGLLKVIGQEYPFLKVRSVDITVPIAGGWQEHQLLDQLITEFTTKAFDPVVAYRGGQRLLQSFSPRRLDNQQNLPLRANGVYLLTGGLGGVGLTLTEYIAKSVGKGVKFALLGRSAPSDEQLERAKQLQGHGVKILFLQADVTNEAELAAAINQTEGHFGALHGVIHAAGITKGTSITAIESITETDVETQFAPKVYGTLALEQALRGRELDFVVLTSSLSSILGGLGYAGYAAANAFLDAFAKQQSQLTQTRWISVAWDGWRIANKPQREVFAIDDQMMIAPDEGGDALGRILVQQGLTQVLVSTVELQPRLNSWVKFSDKEKKQEAGIVFARPELTTSYLAPANQMELQLCEIWKEFLGLEQVGVHDNFFELGVSSIDMVQITKELSAVLGLEVPVLTLFTYPTIRALVDHLVTPNGIETVSKEENDWLDEQKKDRENRKRRRQAREVEFSE</sequence>
<dbReference type="GO" id="GO:0031177">
    <property type="term" value="F:phosphopantetheine binding"/>
    <property type="evidence" value="ECO:0007669"/>
    <property type="project" value="InterPro"/>
</dbReference>
<dbReference type="SMART" id="SM01294">
    <property type="entry name" value="PKS_PP_betabranch"/>
    <property type="match status" value="1"/>
</dbReference>
<dbReference type="PANTHER" id="PTHR43775:SF51">
    <property type="entry name" value="INACTIVE PHENOLPHTHIOCEROL SYNTHESIS POLYKETIDE SYNTHASE TYPE I PKS1-RELATED"/>
    <property type="match status" value="1"/>
</dbReference>
<evidence type="ECO:0000256" key="2">
    <source>
        <dbReference type="ARBA" id="ARBA00022553"/>
    </source>
</evidence>
<dbReference type="Gene3D" id="3.30.70.250">
    <property type="entry name" value="Malonyl-CoA ACP transacylase, ACP-binding"/>
    <property type="match status" value="1"/>
</dbReference>
<dbReference type="CDD" id="cd08953">
    <property type="entry name" value="KR_2_SDR_x"/>
    <property type="match status" value="1"/>
</dbReference>
<reference evidence="10 11" key="1">
    <citation type="submission" date="2019-11" db="EMBL/GenBank/DDBJ databases">
        <title>Paenibacillus monticola sp. nov., a novel PGPR strain isolated from mountain sample in China.</title>
        <authorList>
            <person name="Zhao Q."/>
            <person name="Li H.-P."/>
            <person name="Zhang J.-L."/>
        </authorList>
    </citation>
    <scope>NUCLEOTIDE SEQUENCE [LARGE SCALE GENOMIC DNA]</scope>
    <source>
        <strain evidence="10 11">LC-T2</strain>
    </source>
</reference>
<keyword evidence="4" id="KW-0276">Fatty acid metabolism</keyword>
<evidence type="ECO:0000259" key="9">
    <source>
        <dbReference type="PROSITE" id="PS52004"/>
    </source>
</evidence>
<evidence type="ECO:0000256" key="4">
    <source>
        <dbReference type="ARBA" id="ARBA00022832"/>
    </source>
</evidence>
<dbReference type="Gene3D" id="3.40.47.10">
    <property type="match status" value="1"/>
</dbReference>
<dbReference type="InterPro" id="IPR001227">
    <property type="entry name" value="Ac_transferase_dom_sf"/>
</dbReference>
<protein>
    <submittedName>
        <fullName evidence="10">SDR family NAD(P)-dependent oxidoreductase</fullName>
    </submittedName>
</protein>
<name>A0A7X2HBK3_9BACL</name>
<dbReference type="SMART" id="SM00825">
    <property type="entry name" value="PKS_KS"/>
    <property type="match status" value="1"/>
</dbReference>
<dbReference type="PROSITE" id="PS50075">
    <property type="entry name" value="CARRIER"/>
    <property type="match status" value="1"/>
</dbReference>
<accession>A0A7X2HBK3</accession>
<dbReference type="SUPFAM" id="SSF51735">
    <property type="entry name" value="NAD(P)-binding Rossmann-fold domains"/>
    <property type="match status" value="2"/>
</dbReference>
<dbReference type="InterPro" id="IPR014043">
    <property type="entry name" value="Acyl_transferase_dom"/>
</dbReference>
<dbReference type="Proteomes" id="UP000463051">
    <property type="component" value="Unassembled WGS sequence"/>
</dbReference>
<dbReference type="Pfam" id="PF22621">
    <property type="entry name" value="CurL-like_PKS_C"/>
    <property type="match status" value="1"/>
</dbReference>
<dbReference type="Pfam" id="PF08659">
    <property type="entry name" value="KR"/>
    <property type="match status" value="1"/>
</dbReference>
<dbReference type="SMART" id="SM00823">
    <property type="entry name" value="PKS_PP"/>
    <property type="match status" value="1"/>
</dbReference>
<proteinExistence type="predicted"/>
<dbReference type="SUPFAM" id="SSF47336">
    <property type="entry name" value="ACP-like"/>
    <property type="match status" value="1"/>
</dbReference>
<dbReference type="Pfam" id="PF02801">
    <property type="entry name" value="Ketoacyl-synt_C"/>
    <property type="match status" value="1"/>
</dbReference>
<dbReference type="SUPFAM" id="SSF55048">
    <property type="entry name" value="Probable ACP-binding domain of malonyl-CoA ACP transacylase"/>
    <property type="match status" value="1"/>
</dbReference>
<evidence type="ECO:0000313" key="10">
    <source>
        <dbReference type="EMBL" id="MRN57057.1"/>
    </source>
</evidence>
<dbReference type="SUPFAM" id="SSF53901">
    <property type="entry name" value="Thiolase-like"/>
    <property type="match status" value="1"/>
</dbReference>
<keyword evidence="6" id="KW-0511">Multifunctional enzyme</keyword>
<evidence type="ECO:0000256" key="3">
    <source>
        <dbReference type="ARBA" id="ARBA00022679"/>
    </source>
</evidence>
<dbReference type="InterPro" id="IPR014031">
    <property type="entry name" value="Ketoacyl_synth_C"/>
</dbReference>
<evidence type="ECO:0000256" key="5">
    <source>
        <dbReference type="ARBA" id="ARBA00023098"/>
    </source>
</evidence>
<dbReference type="RefSeq" id="WP_154122554.1">
    <property type="nucleotide sequence ID" value="NZ_WJXB01000019.1"/>
</dbReference>
<dbReference type="InterPro" id="IPR036736">
    <property type="entry name" value="ACP-like_sf"/>
</dbReference>
<feature type="region of interest" description="Disordered" evidence="7">
    <location>
        <begin position="1469"/>
        <end position="1495"/>
    </location>
</feature>
<dbReference type="InterPro" id="IPR016039">
    <property type="entry name" value="Thiolase-like"/>
</dbReference>
<dbReference type="SMART" id="SM00827">
    <property type="entry name" value="PKS_AT"/>
    <property type="match status" value="1"/>
</dbReference>
<dbReference type="Pfam" id="PF00698">
    <property type="entry name" value="Acyl_transf_1"/>
    <property type="match status" value="1"/>
</dbReference>
<evidence type="ECO:0000256" key="1">
    <source>
        <dbReference type="ARBA" id="ARBA00022450"/>
    </source>
</evidence>
<dbReference type="CDD" id="cd00833">
    <property type="entry name" value="PKS"/>
    <property type="match status" value="1"/>
</dbReference>
<dbReference type="Gene3D" id="3.40.366.10">
    <property type="entry name" value="Malonyl-Coenzyme A Acyl Carrier Protein, domain 2"/>
    <property type="match status" value="1"/>
</dbReference>
<evidence type="ECO:0000259" key="8">
    <source>
        <dbReference type="PROSITE" id="PS50075"/>
    </source>
</evidence>
<dbReference type="SMART" id="SM00822">
    <property type="entry name" value="PKS_KR"/>
    <property type="match status" value="1"/>
</dbReference>
<dbReference type="PROSITE" id="PS52004">
    <property type="entry name" value="KS3_2"/>
    <property type="match status" value="1"/>
</dbReference>
<dbReference type="InterPro" id="IPR009081">
    <property type="entry name" value="PP-bd_ACP"/>
</dbReference>
<dbReference type="PROSITE" id="PS00012">
    <property type="entry name" value="PHOSPHOPANTETHEINE"/>
    <property type="match status" value="1"/>
</dbReference>
<dbReference type="InterPro" id="IPR016035">
    <property type="entry name" value="Acyl_Trfase/lysoPLipase"/>
</dbReference>
<dbReference type="SUPFAM" id="SSF52151">
    <property type="entry name" value="FabD/lysophospholipase-like"/>
    <property type="match status" value="1"/>
</dbReference>
<dbReference type="InterPro" id="IPR020841">
    <property type="entry name" value="PKS_Beta-ketoAc_synthase_dom"/>
</dbReference>
<evidence type="ECO:0000313" key="11">
    <source>
        <dbReference type="Proteomes" id="UP000463051"/>
    </source>
</evidence>
<comment type="caution">
    <text evidence="10">The sequence shown here is derived from an EMBL/GenBank/DDBJ whole genome shotgun (WGS) entry which is preliminary data.</text>
</comment>
<dbReference type="GO" id="GO:0006633">
    <property type="term" value="P:fatty acid biosynthetic process"/>
    <property type="evidence" value="ECO:0007669"/>
    <property type="project" value="TreeGrafter"/>
</dbReference>
<dbReference type="FunFam" id="3.40.47.10:FF:000042">
    <property type="entry name" value="Polyketide synthase Pks13"/>
    <property type="match status" value="1"/>
</dbReference>
<evidence type="ECO:0000256" key="7">
    <source>
        <dbReference type="SAM" id="MobiDB-lite"/>
    </source>
</evidence>
<keyword evidence="5" id="KW-0443">Lipid metabolism</keyword>
<dbReference type="InterPro" id="IPR020806">
    <property type="entry name" value="PKS_PP-bd"/>
</dbReference>
<organism evidence="10 11">
    <name type="scientific">Paenibacillus monticola</name>
    <dbReference type="NCBI Taxonomy" id="2666075"/>
    <lineage>
        <taxon>Bacteria</taxon>
        <taxon>Bacillati</taxon>
        <taxon>Bacillota</taxon>
        <taxon>Bacilli</taxon>
        <taxon>Bacillales</taxon>
        <taxon>Paenibacillaceae</taxon>
        <taxon>Paenibacillus</taxon>
    </lineage>
</organism>